<feature type="domain" description="Thioesterase" evidence="4">
    <location>
        <begin position="118"/>
        <end position="196"/>
    </location>
</feature>
<dbReference type="KEGG" id="slau:SLA_6076"/>
<dbReference type="PANTHER" id="PTHR21660:SF1">
    <property type="entry name" value="ACYL-COENZYME A THIOESTERASE 13"/>
    <property type="match status" value="1"/>
</dbReference>
<evidence type="ECO:0000256" key="3">
    <source>
        <dbReference type="SAM" id="MobiDB-lite"/>
    </source>
</evidence>
<organism evidence="5 6">
    <name type="scientific">Streptomyces laurentii</name>
    <dbReference type="NCBI Taxonomy" id="39478"/>
    <lineage>
        <taxon>Bacteria</taxon>
        <taxon>Bacillati</taxon>
        <taxon>Actinomycetota</taxon>
        <taxon>Actinomycetes</taxon>
        <taxon>Kitasatosporales</taxon>
        <taxon>Streptomycetaceae</taxon>
        <taxon>Streptomyces</taxon>
    </lineage>
</organism>
<dbReference type="Gene3D" id="3.10.129.10">
    <property type="entry name" value="Hotdog Thioesterase"/>
    <property type="match status" value="1"/>
</dbReference>
<dbReference type="AlphaFoldDB" id="A0A160P767"/>
<dbReference type="InterPro" id="IPR006683">
    <property type="entry name" value="Thioestr_dom"/>
</dbReference>
<dbReference type="Proteomes" id="UP000217676">
    <property type="component" value="Chromosome"/>
</dbReference>
<evidence type="ECO:0000259" key="4">
    <source>
        <dbReference type="Pfam" id="PF03061"/>
    </source>
</evidence>
<evidence type="ECO:0000256" key="1">
    <source>
        <dbReference type="ARBA" id="ARBA00008324"/>
    </source>
</evidence>
<feature type="compositionally biased region" description="Basic and acidic residues" evidence="3">
    <location>
        <begin position="1"/>
        <end position="37"/>
    </location>
</feature>
<keyword evidence="6" id="KW-1185">Reference proteome</keyword>
<keyword evidence="2" id="KW-0378">Hydrolase</keyword>
<protein>
    <submittedName>
        <fullName evidence="5">Thioesterase superfamily protein</fullName>
    </submittedName>
</protein>
<evidence type="ECO:0000313" key="6">
    <source>
        <dbReference type="Proteomes" id="UP000217676"/>
    </source>
</evidence>
<dbReference type="CDD" id="cd03443">
    <property type="entry name" value="PaaI_thioesterase"/>
    <property type="match status" value="1"/>
</dbReference>
<dbReference type="PANTHER" id="PTHR21660">
    <property type="entry name" value="THIOESTERASE SUPERFAMILY MEMBER-RELATED"/>
    <property type="match status" value="1"/>
</dbReference>
<dbReference type="GO" id="GO:0047617">
    <property type="term" value="F:fatty acyl-CoA hydrolase activity"/>
    <property type="evidence" value="ECO:0007669"/>
    <property type="project" value="InterPro"/>
</dbReference>
<dbReference type="Pfam" id="PF03061">
    <property type="entry name" value="4HBT"/>
    <property type="match status" value="1"/>
</dbReference>
<name>A0A160P767_STRLU</name>
<sequence>MVHQPEHEALAGKDDVSEADVRTDGEPAVDAEGKADADAQANAETPGIHTATLQWRDQGPLFATRADATGLAYLRGLITGEAVAPPVAQVLGIEVVKADPGTVRFTMPVQDHFTNHLGFLAGGILSTVVDAALGCAVLSAVPADKDIVTLDLNVDFLRPVREIAGPVTVDAEVVHLGRNRGLASCRVVDADGRLCAVGKSSCLIRDKAPGGA</sequence>
<dbReference type="SUPFAM" id="SSF54637">
    <property type="entry name" value="Thioesterase/thiol ester dehydrase-isomerase"/>
    <property type="match status" value="1"/>
</dbReference>
<dbReference type="InterPro" id="IPR029069">
    <property type="entry name" value="HotDog_dom_sf"/>
</dbReference>
<dbReference type="InterPro" id="IPR003736">
    <property type="entry name" value="PAAI_dom"/>
</dbReference>
<dbReference type="EMBL" id="AP017424">
    <property type="protein sequence ID" value="BAU86945.1"/>
    <property type="molecule type" value="Genomic_DNA"/>
</dbReference>
<evidence type="ECO:0000313" key="5">
    <source>
        <dbReference type="EMBL" id="BAU86945.1"/>
    </source>
</evidence>
<feature type="region of interest" description="Disordered" evidence="3">
    <location>
        <begin position="1"/>
        <end position="48"/>
    </location>
</feature>
<gene>
    <name evidence="5" type="ORF">SLA_6076</name>
</gene>
<dbReference type="NCBIfam" id="TIGR00369">
    <property type="entry name" value="unchar_dom_1"/>
    <property type="match status" value="1"/>
</dbReference>
<reference evidence="5 6" key="1">
    <citation type="journal article" date="2016" name="Genome Announc.">
        <title>Complete Genome Sequence of Thiostrepton-Producing Streptomyces laurentii ATCC 31255.</title>
        <authorList>
            <person name="Doi K."/>
            <person name="Fujino Y."/>
            <person name="Nagayoshi Y."/>
            <person name="Ohshima T."/>
            <person name="Ogata S."/>
        </authorList>
    </citation>
    <scope>NUCLEOTIDE SEQUENCE [LARGE SCALE GENOMIC DNA]</scope>
    <source>
        <strain evidence="5 6">ATCC 31255</strain>
    </source>
</reference>
<comment type="similarity">
    <text evidence="1">Belongs to the thioesterase PaaI family.</text>
</comment>
<accession>A0A160P767</accession>
<dbReference type="InterPro" id="IPR039298">
    <property type="entry name" value="ACOT13"/>
</dbReference>
<proteinExistence type="inferred from homology"/>
<evidence type="ECO:0000256" key="2">
    <source>
        <dbReference type="ARBA" id="ARBA00022801"/>
    </source>
</evidence>